<name>L9K3N0_TUPCH</name>
<dbReference type="EMBL" id="KB320924">
    <property type="protein sequence ID" value="ELW56032.1"/>
    <property type="molecule type" value="Genomic_DNA"/>
</dbReference>
<feature type="region of interest" description="Disordered" evidence="1">
    <location>
        <begin position="118"/>
        <end position="140"/>
    </location>
</feature>
<dbReference type="Proteomes" id="UP000011518">
    <property type="component" value="Unassembled WGS sequence"/>
</dbReference>
<sequence>MDSCTPGLQALQTSWTTSRPASYSVPANPVGGFIRCGSRQDSRVAEAGAKQGPHDEEEQDATNHGDSGGHRGDGESRTLKAMRYCPLCQDQRQEPSRRLQIQTQNWAQRPFWILQAAETHNPKKLEGRPQMRTAISKRTT</sequence>
<dbReference type="InParanoid" id="L9K3N0"/>
<feature type="compositionally biased region" description="Basic and acidic residues" evidence="1">
    <location>
        <begin position="61"/>
        <end position="78"/>
    </location>
</feature>
<feature type="compositionally biased region" description="Polar residues" evidence="1">
    <location>
        <begin position="10"/>
        <end position="21"/>
    </location>
</feature>
<organism evidence="2 3">
    <name type="scientific">Tupaia chinensis</name>
    <name type="common">Chinese tree shrew</name>
    <name type="synonym">Tupaia belangeri chinensis</name>
    <dbReference type="NCBI Taxonomy" id="246437"/>
    <lineage>
        <taxon>Eukaryota</taxon>
        <taxon>Metazoa</taxon>
        <taxon>Chordata</taxon>
        <taxon>Craniata</taxon>
        <taxon>Vertebrata</taxon>
        <taxon>Euteleostomi</taxon>
        <taxon>Mammalia</taxon>
        <taxon>Eutheria</taxon>
        <taxon>Euarchontoglires</taxon>
        <taxon>Scandentia</taxon>
        <taxon>Tupaiidae</taxon>
        <taxon>Tupaia</taxon>
    </lineage>
</organism>
<proteinExistence type="predicted"/>
<evidence type="ECO:0000313" key="2">
    <source>
        <dbReference type="EMBL" id="ELW56032.1"/>
    </source>
</evidence>
<evidence type="ECO:0000256" key="1">
    <source>
        <dbReference type="SAM" id="MobiDB-lite"/>
    </source>
</evidence>
<evidence type="ECO:0000313" key="3">
    <source>
        <dbReference type="Proteomes" id="UP000011518"/>
    </source>
</evidence>
<feature type="region of interest" description="Disordered" evidence="1">
    <location>
        <begin position="1"/>
        <end position="78"/>
    </location>
</feature>
<dbReference type="AlphaFoldDB" id="L9K3N0"/>
<protein>
    <submittedName>
        <fullName evidence="2">Uncharacterized protein</fullName>
    </submittedName>
</protein>
<reference evidence="3" key="2">
    <citation type="journal article" date="2013" name="Nat. Commun.">
        <title>Genome of the Chinese tree shrew.</title>
        <authorList>
            <person name="Fan Y."/>
            <person name="Huang Z.Y."/>
            <person name="Cao C.C."/>
            <person name="Chen C.S."/>
            <person name="Chen Y.X."/>
            <person name="Fan D.D."/>
            <person name="He J."/>
            <person name="Hou H.L."/>
            <person name="Hu L."/>
            <person name="Hu X.T."/>
            <person name="Jiang X.T."/>
            <person name="Lai R."/>
            <person name="Lang Y.S."/>
            <person name="Liang B."/>
            <person name="Liao S.G."/>
            <person name="Mu D."/>
            <person name="Ma Y.Y."/>
            <person name="Niu Y.Y."/>
            <person name="Sun X.Q."/>
            <person name="Xia J.Q."/>
            <person name="Xiao J."/>
            <person name="Xiong Z.Q."/>
            <person name="Xu L."/>
            <person name="Yang L."/>
            <person name="Zhang Y."/>
            <person name="Zhao W."/>
            <person name="Zhao X.D."/>
            <person name="Zheng Y.T."/>
            <person name="Zhou J.M."/>
            <person name="Zhu Y.B."/>
            <person name="Zhang G.J."/>
            <person name="Wang J."/>
            <person name="Yao Y.G."/>
        </authorList>
    </citation>
    <scope>NUCLEOTIDE SEQUENCE [LARGE SCALE GENOMIC DNA]</scope>
</reference>
<feature type="compositionally biased region" description="Basic and acidic residues" evidence="1">
    <location>
        <begin position="120"/>
        <end position="129"/>
    </location>
</feature>
<reference evidence="3" key="1">
    <citation type="submission" date="2012-07" db="EMBL/GenBank/DDBJ databases">
        <title>Genome of the Chinese tree shrew, a rising model animal genetically related to primates.</title>
        <authorList>
            <person name="Zhang G."/>
            <person name="Fan Y."/>
            <person name="Yao Y."/>
            <person name="Huang Z."/>
        </authorList>
    </citation>
    <scope>NUCLEOTIDE SEQUENCE [LARGE SCALE GENOMIC DNA]</scope>
</reference>
<gene>
    <name evidence="2" type="ORF">TREES_T100012123</name>
</gene>
<keyword evidence="3" id="KW-1185">Reference proteome</keyword>
<accession>L9K3N0</accession>